<evidence type="ECO:0000256" key="20">
    <source>
        <dbReference type="ARBA" id="ARBA00033239"/>
    </source>
</evidence>
<dbReference type="Gene3D" id="3.30.70.100">
    <property type="match status" value="2"/>
</dbReference>
<dbReference type="GO" id="GO:0005524">
    <property type="term" value="F:ATP binding"/>
    <property type="evidence" value="ECO:0007669"/>
    <property type="project" value="UniProtKB-UniRule"/>
</dbReference>
<evidence type="ECO:0000256" key="15">
    <source>
        <dbReference type="ARBA" id="ARBA00022989"/>
    </source>
</evidence>
<evidence type="ECO:0000256" key="22">
    <source>
        <dbReference type="RuleBase" id="RU362081"/>
    </source>
</evidence>
<protein>
    <recommendedName>
        <fullName evidence="4">Copper-exporting P-type ATPase</fullName>
        <ecNumber evidence="3">7.2.2.8</ecNumber>
    </recommendedName>
    <alternativeName>
        <fullName evidence="19">Copper-exporting P-type ATPase A</fullName>
    </alternativeName>
    <alternativeName>
        <fullName evidence="20">Cu(+)-exporting ATPase</fullName>
    </alternativeName>
</protein>
<dbReference type="NCBIfam" id="TIGR01494">
    <property type="entry name" value="ATPase_P-type"/>
    <property type="match status" value="1"/>
</dbReference>
<dbReference type="GO" id="GO:0016887">
    <property type="term" value="F:ATP hydrolysis activity"/>
    <property type="evidence" value="ECO:0007669"/>
    <property type="project" value="InterPro"/>
</dbReference>
<evidence type="ECO:0000256" key="21">
    <source>
        <dbReference type="ARBA" id="ARBA00049289"/>
    </source>
</evidence>
<dbReference type="AlphaFoldDB" id="G9X296"/>
<keyword evidence="5" id="KW-0813">Transport</keyword>
<dbReference type="Gene3D" id="2.70.150.10">
    <property type="entry name" value="Calcium-transporting ATPase, cytoplasmic transduction domain A"/>
    <property type="match status" value="1"/>
</dbReference>
<dbReference type="EMBL" id="AFZE01000045">
    <property type="protein sequence ID" value="EHL13219.1"/>
    <property type="molecule type" value="Genomic_DNA"/>
</dbReference>
<organism evidence="24 25">
    <name type="scientific">Peptoanaerobacter stomatis</name>
    <dbReference type="NCBI Taxonomy" id="796937"/>
    <lineage>
        <taxon>Bacteria</taxon>
        <taxon>Bacillati</taxon>
        <taxon>Bacillota</taxon>
        <taxon>Clostridia</taxon>
        <taxon>Peptostreptococcales</taxon>
        <taxon>Filifactoraceae</taxon>
        <taxon>Peptoanaerobacter</taxon>
    </lineage>
</organism>
<dbReference type="InterPro" id="IPR023298">
    <property type="entry name" value="ATPase_P-typ_TM_dom_sf"/>
</dbReference>
<evidence type="ECO:0000256" key="16">
    <source>
        <dbReference type="ARBA" id="ARBA00023008"/>
    </source>
</evidence>
<proteinExistence type="inferred from homology"/>
<dbReference type="InterPro" id="IPR059000">
    <property type="entry name" value="ATPase_P-type_domA"/>
</dbReference>
<dbReference type="InterPro" id="IPR006121">
    <property type="entry name" value="HMA_dom"/>
</dbReference>
<dbReference type="InterPro" id="IPR017969">
    <property type="entry name" value="Heavy-metal-associated_CS"/>
</dbReference>
<dbReference type="SUPFAM" id="SSF56784">
    <property type="entry name" value="HAD-like"/>
    <property type="match status" value="1"/>
</dbReference>
<evidence type="ECO:0000256" key="3">
    <source>
        <dbReference type="ARBA" id="ARBA00012517"/>
    </source>
</evidence>
<dbReference type="GO" id="GO:0055070">
    <property type="term" value="P:copper ion homeostasis"/>
    <property type="evidence" value="ECO:0007669"/>
    <property type="project" value="TreeGrafter"/>
</dbReference>
<name>G9X296_9FIRM</name>
<keyword evidence="13" id="KW-0460">Magnesium</keyword>
<feature type="transmembrane region" description="Helical" evidence="22">
    <location>
        <begin position="126"/>
        <end position="144"/>
    </location>
</feature>
<dbReference type="PRINTS" id="PR00943">
    <property type="entry name" value="CUATPASE"/>
</dbReference>
<keyword evidence="15 22" id="KW-1133">Transmembrane helix</keyword>
<dbReference type="CDD" id="cd02094">
    <property type="entry name" value="P-type_ATPase_Cu-like"/>
    <property type="match status" value="1"/>
</dbReference>
<dbReference type="RefSeq" id="WP_009524756.1">
    <property type="nucleotide sequence ID" value="NZ_JH414547.1"/>
</dbReference>
<keyword evidence="7 22" id="KW-0812">Transmembrane</keyword>
<dbReference type="GO" id="GO:0043682">
    <property type="term" value="F:P-type divalent copper transporter activity"/>
    <property type="evidence" value="ECO:0007669"/>
    <property type="project" value="TreeGrafter"/>
</dbReference>
<evidence type="ECO:0000256" key="14">
    <source>
        <dbReference type="ARBA" id="ARBA00022967"/>
    </source>
</evidence>
<dbReference type="SFLD" id="SFLDG00002">
    <property type="entry name" value="C1.7:_P-type_atpase_like"/>
    <property type="match status" value="1"/>
</dbReference>
<dbReference type="EC" id="7.2.2.8" evidence="3"/>
<reference evidence="24 25" key="1">
    <citation type="submission" date="2011-08" db="EMBL/GenBank/DDBJ databases">
        <title>The Genome Sequence of Eubacteriaceae bacterium ACC19a.</title>
        <authorList>
            <consortium name="The Broad Institute Genome Sequencing Platform"/>
            <person name="Earl A."/>
            <person name="Ward D."/>
            <person name="Feldgarden M."/>
            <person name="Gevers D."/>
            <person name="Sizova M."/>
            <person name="Hazen A."/>
            <person name="Epstein S."/>
            <person name="Young S.K."/>
            <person name="Zeng Q."/>
            <person name="Gargeya S."/>
            <person name="Fitzgerald M."/>
            <person name="Haas B."/>
            <person name="Abouelleil A."/>
            <person name="Alvarado L."/>
            <person name="Arachchi H.M."/>
            <person name="Berlin A."/>
            <person name="Brown A."/>
            <person name="Chapman S.B."/>
            <person name="Chen Z."/>
            <person name="Dunbar C."/>
            <person name="Freedman E."/>
            <person name="Gearin G."/>
            <person name="Gellesch M."/>
            <person name="Goldberg J."/>
            <person name="Griggs A."/>
            <person name="Gujja S."/>
            <person name="Heiman D."/>
            <person name="Howarth C."/>
            <person name="Larson L."/>
            <person name="Lui A."/>
            <person name="MacDonald P.J.P."/>
            <person name="Montmayeur A."/>
            <person name="Murphy C."/>
            <person name="Neiman D."/>
            <person name="Pearson M."/>
            <person name="Priest M."/>
            <person name="Roberts A."/>
            <person name="Saif S."/>
            <person name="Shea T."/>
            <person name="Shenoy N."/>
            <person name="Sisk P."/>
            <person name="Stolte C."/>
            <person name="Sykes S."/>
            <person name="Wortman J."/>
            <person name="Nusbaum C."/>
            <person name="Birren B."/>
        </authorList>
    </citation>
    <scope>NUCLEOTIDE SEQUENCE [LARGE SCALE GENOMIC DNA]</scope>
    <source>
        <strain evidence="24 25">ACC19a</strain>
    </source>
</reference>
<dbReference type="PATRIC" id="fig|796937.3.peg.1743"/>
<keyword evidence="9" id="KW-0677">Repeat</keyword>
<dbReference type="InterPro" id="IPR036412">
    <property type="entry name" value="HAD-like_sf"/>
</dbReference>
<keyword evidence="14" id="KW-1278">Translocase</keyword>
<evidence type="ECO:0000256" key="9">
    <source>
        <dbReference type="ARBA" id="ARBA00022737"/>
    </source>
</evidence>
<evidence type="ECO:0000256" key="4">
    <source>
        <dbReference type="ARBA" id="ARBA00015102"/>
    </source>
</evidence>
<dbReference type="Pfam" id="PF00702">
    <property type="entry name" value="Hydrolase"/>
    <property type="match status" value="1"/>
</dbReference>
<keyword evidence="6 22" id="KW-1003">Cell membrane</keyword>
<evidence type="ECO:0000256" key="19">
    <source>
        <dbReference type="ARBA" id="ARBA00029719"/>
    </source>
</evidence>
<feature type="transmembrane region" description="Helical" evidence="22">
    <location>
        <begin position="384"/>
        <end position="411"/>
    </location>
</feature>
<dbReference type="InterPro" id="IPR023299">
    <property type="entry name" value="ATPase_P-typ_cyto_dom_N"/>
</dbReference>
<dbReference type="Gene3D" id="3.40.50.1000">
    <property type="entry name" value="HAD superfamily/HAD-like"/>
    <property type="match status" value="1"/>
</dbReference>
<dbReference type="CDD" id="cd00371">
    <property type="entry name" value="HMA"/>
    <property type="match status" value="2"/>
</dbReference>
<dbReference type="SUPFAM" id="SSF81665">
    <property type="entry name" value="Calcium ATPase, transmembrane domain M"/>
    <property type="match status" value="1"/>
</dbReference>
<dbReference type="PANTHER" id="PTHR43520:SF8">
    <property type="entry name" value="P-TYPE CU(+) TRANSPORTER"/>
    <property type="match status" value="1"/>
</dbReference>
<dbReference type="Pfam" id="PF00403">
    <property type="entry name" value="HMA"/>
    <property type="match status" value="2"/>
</dbReference>
<evidence type="ECO:0000313" key="25">
    <source>
        <dbReference type="Proteomes" id="UP000006437"/>
    </source>
</evidence>
<dbReference type="SUPFAM" id="SSF55008">
    <property type="entry name" value="HMA, heavy metal-associated domain"/>
    <property type="match status" value="2"/>
</dbReference>
<feature type="domain" description="HMA" evidence="23">
    <location>
        <begin position="1"/>
        <end position="67"/>
    </location>
</feature>
<feature type="transmembrane region" description="Helical" evidence="22">
    <location>
        <begin position="203"/>
        <end position="222"/>
    </location>
</feature>
<comment type="similarity">
    <text evidence="2 22">Belongs to the cation transport ATPase (P-type) (TC 3.A.3) family. Type IB subfamily.</text>
</comment>
<keyword evidence="16" id="KW-0186">Copper</keyword>
<evidence type="ECO:0000256" key="17">
    <source>
        <dbReference type="ARBA" id="ARBA00023065"/>
    </source>
</evidence>
<dbReference type="InterPro" id="IPR006122">
    <property type="entry name" value="HMA_Cu_ion-bd"/>
</dbReference>
<feature type="transmembrane region" description="Helical" evidence="22">
    <location>
        <begin position="725"/>
        <end position="744"/>
    </location>
</feature>
<dbReference type="SFLD" id="SFLDS00003">
    <property type="entry name" value="Haloacid_Dehalogenase"/>
    <property type="match status" value="1"/>
</dbReference>
<keyword evidence="17" id="KW-0406">Ion transport</keyword>
<keyword evidence="8 22" id="KW-0479">Metal-binding</keyword>
<evidence type="ECO:0000256" key="2">
    <source>
        <dbReference type="ARBA" id="ARBA00006024"/>
    </source>
</evidence>
<evidence type="ECO:0000256" key="7">
    <source>
        <dbReference type="ARBA" id="ARBA00022692"/>
    </source>
</evidence>
<dbReference type="SFLD" id="SFLDF00027">
    <property type="entry name" value="p-type_atpase"/>
    <property type="match status" value="1"/>
</dbReference>
<dbReference type="NCBIfam" id="TIGR01512">
    <property type="entry name" value="ATPase-IB2_Cd"/>
    <property type="match status" value="1"/>
</dbReference>
<dbReference type="FunFam" id="2.70.150.10:FF:000020">
    <property type="entry name" value="Copper-exporting P-type ATPase A"/>
    <property type="match status" value="1"/>
</dbReference>
<dbReference type="BioCyc" id="EBAC796937-HMP:GMGH-520-MONOMER"/>
<evidence type="ECO:0000256" key="6">
    <source>
        <dbReference type="ARBA" id="ARBA00022475"/>
    </source>
</evidence>
<feature type="domain" description="HMA" evidence="23">
    <location>
        <begin position="809"/>
        <end position="873"/>
    </location>
</feature>
<comment type="subcellular location">
    <subcellularLocation>
        <location evidence="1">Cell membrane</location>
        <topology evidence="1">Multi-pass membrane protein</topology>
    </subcellularLocation>
</comment>
<dbReference type="PANTHER" id="PTHR43520">
    <property type="entry name" value="ATP7, ISOFORM B"/>
    <property type="match status" value="1"/>
</dbReference>
<evidence type="ECO:0000256" key="5">
    <source>
        <dbReference type="ARBA" id="ARBA00022448"/>
    </source>
</evidence>
<dbReference type="NCBIfam" id="TIGR01511">
    <property type="entry name" value="ATPase-IB1_Cu"/>
    <property type="match status" value="1"/>
</dbReference>
<dbReference type="PROSITE" id="PS01047">
    <property type="entry name" value="HMA_1"/>
    <property type="match status" value="2"/>
</dbReference>
<dbReference type="InterPro" id="IPR001757">
    <property type="entry name" value="P_typ_ATPase"/>
</dbReference>
<dbReference type="PRINTS" id="PR00119">
    <property type="entry name" value="CATATPASE"/>
</dbReference>
<dbReference type="InterPro" id="IPR027256">
    <property type="entry name" value="P-typ_ATPase_IB"/>
</dbReference>
<evidence type="ECO:0000256" key="10">
    <source>
        <dbReference type="ARBA" id="ARBA00022741"/>
    </source>
</evidence>
<keyword evidence="11" id="KW-0187">Copper transport</keyword>
<feature type="transmembrane region" description="Helical" evidence="22">
    <location>
        <begin position="697"/>
        <end position="719"/>
    </location>
</feature>
<gene>
    <name evidence="24" type="ORF">HMPREF9629_00519</name>
</gene>
<evidence type="ECO:0000256" key="18">
    <source>
        <dbReference type="ARBA" id="ARBA00023136"/>
    </source>
</evidence>
<dbReference type="GO" id="GO:0005507">
    <property type="term" value="F:copper ion binding"/>
    <property type="evidence" value="ECO:0007669"/>
    <property type="project" value="InterPro"/>
</dbReference>
<evidence type="ECO:0000256" key="1">
    <source>
        <dbReference type="ARBA" id="ARBA00004651"/>
    </source>
</evidence>
<sequence length="876" mass="95901">MKQKYDVKGMTCSACQSAVYRAVSKIDSVSDVNVNLMTNTMSVVYDETKLNDNDIIQVVKNAGYDASLQNTKAETKNSTSDVWEEQLKSMKLRLKISIPLTILLMYVSMGHMINMPLPDFLTDTKGAVNFAFTQFLIALPVVIVNGSYFTKGFKTLIKRSPNMDSLIAVGSSSSMIYGIFAIYKMSYSLGIRDLNTLHHYHHNLYFESAVMILTLITLGKYFETKSKRKTNEAITSLLDLRPQFAHLVSDDTIKDVSVDDVVVGNILQIKSGESIPVDGIIISGNANIDESAITGESIPVEKSIGDKVIGATINKSGAFEIKVISTGSDTVLSKIIELVKDANATKAPIESMADKIAGVFVPIVMLLAVLTFIVWKALGYDFEFALNLAISVLVISCPCALGLATPVAIMVGSGKGAQNGLLFKNAESLELMQGLDTIVFDKTGTLTQGNPAVTDIILLQDFDEKEFLTLALSLESNSQQPLAQAIVNYSKNFASNKKVSSFEEISGRGVKGIIDEKSIIAGNIQFMSENNIDIDFFTKYSAQLQEQGKTPVFFVIDNKPASIIAIADIIKNTSKSAIDELKSLNIKTVMLTGDNKKTANYIAENLCIDECYSEVMPDQKDEIITNLKNQGKTVGMVGDGINDSPALARADVGIAVGAGTDIAIESADVVLMKSDLQDVVTAIKLSKQTLKNIKENLFWAFFYNILCIPLAMGIFYPAFKLSLNPMIGSLAMSFSSVFVVSNALRLRNFKADKKVEYVKEQMSLDVNVILINNNEISERYTVKGTEKINNADNSAENIINTSKSEVNKMKKIMYIEGMTCKHCKARVEKVLNELNGVTATVNLEEKTAVLEMDDNVDNDILKNTVEDAGYDVKNIE</sequence>
<dbReference type="HOGENOM" id="CLU_001771_0_3_9"/>
<evidence type="ECO:0000256" key="11">
    <source>
        <dbReference type="ARBA" id="ARBA00022796"/>
    </source>
</evidence>
<dbReference type="SUPFAM" id="SSF81653">
    <property type="entry name" value="Calcium ATPase, transduction domain A"/>
    <property type="match status" value="1"/>
</dbReference>
<evidence type="ECO:0000256" key="12">
    <source>
        <dbReference type="ARBA" id="ARBA00022840"/>
    </source>
</evidence>
<dbReference type="GO" id="GO:0005886">
    <property type="term" value="C:plasma membrane"/>
    <property type="evidence" value="ECO:0007669"/>
    <property type="project" value="UniProtKB-SubCell"/>
</dbReference>
<dbReference type="FunFam" id="3.30.70.100:FF:000005">
    <property type="entry name" value="Copper-exporting P-type ATPase A"/>
    <property type="match status" value="1"/>
</dbReference>
<accession>G9X296</accession>
<dbReference type="Gene3D" id="3.40.1110.10">
    <property type="entry name" value="Calcium-transporting ATPase, cytoplasmic domain N"/>
    <property type="match status" value="2"/>
</dbReference>
<comment type="caution">
    <text evidence="24">The sequence shown here is derived from an EMBL/GenBank/DDBJ whole genome shotgun (WGS) entry which is preliminary data.</text>
</comment>
<evidence type="ECO:0000256" key="13">
    <source>
        <dbReference type="ARBA" id="ARBA00022842"/>
    </source>
</evidence>
<evidence type="ECO:0000256" key="8">
    <source>
        <dbReference type="ARBA" id="ARBA00022723"/>
    </source>
</evidence>
<dbReference type="InterPro" id="IPR036163">
    <property type="entry name" value="HMA_dom_sf"/>
</dbReference>
<feature type="transmembrane region" description="Helical" evidence="22">
    <location>
        <begin position="96"/>
        <end position="114"/>
    </location>
</feature>
<keyword evidence="12 22" id="KW-0067">ATP-binding</keyword>
<dbReference type="NCBIfam" id="TIGR01525">
    <property type="entry name" value="ATPase-IB_hvy"/>
    <property type="match status" value="1"/>
</dbReference>
<dbReference type="InterPro" id="IPR008250">
    <property type="entry name" value="ATPase_P-typ_transduc_dom_A_sf"/>
</dbReference>
<keyword evidence="18 22" id="KW-0472">Membrane</keyword>
<comment type="catalytic activity">
    <reaction evidence="21">
        <text>Cu(+)(in) + ATP + H2O = Cu(+)(out) + ADP + phosphate + H(+)</text>
        <dbReference type="Rhea" id="RHEA:25792"/>
        <dbReference type="ChEBI" id="CHEBI:15377"/>
        <dbReference type="ChEBI" id="CHEBI:15378"/>
        <dbReference type="ChEBI" id="CHEBI:30616"/>
        <dbReference type="ChEBI" id="CHEBI:43474"/>
        <dbReference type="ChEBI" id="CHEBI:49552"/>
        <dbReference type="ChEBI" id="CHEBI:456216"/>
        <dbReference type="EC" id="7.2.2.8"/>
    </reaction>
</comment>
<dbReference type="PROSITE" id="PS50846">
    <property type="entry name" value="HMA_2"/>
    <property type="match status" value="2"/>
</dbReference>
<dbReference type="InterPro" id="IPR044492">
    <property type="entry name" value="P_typ_ATPase_HD_dom"/>
</dbReference>
<dbReference type="InterPro" id="IPR023214">
    <property type="entry name" value="HAD_sf"/>
</dbReference>
<evidence type="ECO:0000259" key="23">
    <source>
        <dbReference type="PROSITE" id="PS50846"/>
    </source>
</evidence>
<dbReference type="NCBIfam" id="TIGR00003">
    <property type="entry name" value="copper ion binding protein"/>
    <property type="match status" value="2"/>
</dbReference>
<feature type="transmembrane region" description="Helical" evidence="22">
    <location>
        <begin position="356"/>
        <end position="378"/>
    </location>
</feature>
<dbReference type="Pfam" id="PF00122">
    <property type="entry name" value="E1-E2_ATPase"/>
    <property type="match status" value="1"/>
</dbReference>
<feature type="transmembrane region" description="Helical" evidence="22">
    <location>
        <begin position="165"/>
        <end position="183"/>
    </location>
</feature>
<dbReference type="InterPro" id="IPR018303">
    <property type="entry name" value="ATPase_P-typ_P_site"/>
</dbReference>
<evidence type="ECO:0000313" key="24">
    <source>
        <dbReference type="EMBL" id="EHL13219.1"/>
    </source>
</evidence>
<dbReference type="PROSITE" id="PS00154">
    <property type="entry name" value="ATPASE_E1_E2"/>
    <property type="match status" value="1"/>
</dbReference>
<dbReference type="Proteomes" id="UP000006437">
    <property type="component" value="Unassembled WGS sequence"/>
</dbReference>
<dbReference type="GO" id="GO:0140581">
    <property type="term" value="F:P-type monovalent copper transporter activity"/>
    <property type="evidence" value="ECO:0007669"/>
    <property type="project" value="UniProtKB-EC"/>
</dbReference>
<keyword evidence="10 22" id="KW-0547">Nucleotide-binding</keyword>